<evidence type="ECO:0000256" key="8">
    <source>
        <dbReference type="ARBA" id="ARBA00023277"/>
    </source>
</evidence>
<dbReference type="EC" id="3.2.1.141" evidence="4 13"/>
<dbReference type="Proteomes" id="UP000306918">
    <property type="component" value="Unassembled WGS sequence"/>
</dbReference>
<dbReference type="AlphaFoldDB" id="A0A4S8HJF1"/>
<dbReference type="CDD" id="cd11325">
    <property type="entry name" value="AmyAc_GTHase"/>
    <property type="match status" value="1"/>
</dbReference>
<evidence type="ECO:0000256" key="1">
    <source>
        <dbReference type="ARBA" id="ARBA00004496"/>
    </source>
</evidence>
<dbReference type="InterPro" id="IPR006047">
    <property type="entry name" value="GH13_cat_dom"/>
</dbReference>
<comment type="subcellular location">
    <subcellularLocation>
        <location evidence="1 15">Cytoplasm</location>
    </subcellularLocation>
</comment>
<evidence type="ECO:0000256" key="11">
    <source>
        <dbReference type="ARBA" id="ARBA00033284"/>
    </source>
</evidence>
<feature type="binding site" evidence="16">
    <location>
        <begin position="261"/>
        <end position="266"/>
    </location>
    <ligand>
        <name>substrate</name>
    </ligand>
</feature>
<evidence type="ECO:0000256" key="12">
    <source>
        <dbReference type="ARBA" id="ARBA00034013"/>
    </source>
</evidence>
<dbReference type="GO" id="GO:0005992">
    <property type="term" value="P:trehalose biosynthetic process"/>
    <property type="evidence" value="ECO:0007669"/>
    <property type="project" value="UniProtKB-UniRule"/>
</dbReference>
<dbReference type="Pfam" id="PF00128">
    <property type="entry name" value="Alpha-amylase"/>
    <property type="match status" value="1"/>
</dbReference>
<dbReference type="OrthoDB" id="9761875at2"/>
<dbReference type="NCBIfam" id="TIGR02402">
    <property type="entry name" value="trehalose_TreZ"/>
    <property type="match status" value="1"/>
</dbReference>
<dbReference type="SMART" id="SM00642">
    <property type="entry name" value="Aamy"/>
    <property type="match status" value="1"/>
</dbReference>
<feature type="active site" description="Nucleophile" evidence="15">
    <location>
        <position position="263"/>
    </location>
</feature>
<dbReference type="CDD" id="cd02853">
    <property type="entry name" value="E_set_MTHase_like_N"/>
    <property type="match status" value="1"/>
</dbReference>
<dbReference type="PIRSF" id="PIRSF006337">
    <property type="entry name" value="Trehalose_TreZ"/>
    <property type="match status" value="1"/>
</dbReference>
<keyword evidence="9 14" id="KW-0326">Glycosidase</keyword>
<dbReference type="Gene3D" id="1.10.10.760">
    <property type="entry name" value="E-set domains of sugar-utilizing enzymes"/>
    <property type="match status" value="1"/>
</dbReference>
<dbReference type="InterPro" id="IPR012768">
    <property type="entry name" value="Trehalose_TreZ"/>
</dbReference>
<reference evidence="19 20" key="1">
    <citation type="submission" date="2019-04" db="EMBL/GenBank/DDBJ databases">
        <title>Niastella caeni sp. nov., isolated from activated sludge.</title>
        <authorList>
            <person name="Sheng M."/>
        </authorList>
    </citation>
    <scope>NUCLEOTIDE SEQUENCE [LARGE SCALE GENOMIC DNA]</scope>
    <source>
        <strain evidence="19 20">HX-2-15</strain>
    </source>
</reference>
<feature type="site" description="Transition state stabilizer" evidence="17">
    <location>
        <position position="394"/>
    </location>
</feature>
<dbReference type="InterPro" id="IPR014756">
    <property type="entry name" value="Ig_E-set"/>
</dbReference>
<evidence type="ECO:0000313" key="20">
    <source>
        <dbReference type="Proteomes" id="UP000306918"/>
    </source>
</evidence>
<dbReference type="EMBL" id="STFF01000010">
    <property type="protein sequence ID" value="THU32972.1"/>
    <property type="molecule type" value="Genomic_DNA"/>
</dbReference>
<evidence type="ECO:0000256" key="15">
    <source>
        <dbReference type="PIRSR" id="PIRSR006337-1"/>
    </source>
</evidence>
<name>A0A4S8HJF1_9BACT</name>
<dbReference type="Pfam" id="PF02922">
    <property type="entry name" value="CBM_48"/>
    <property type="match status" value="1"/>
</dbReference>
<gene>
    <name evidence="19" type="primary">treZ</name>
    <name evidence="19" type="ORF">FAM09_26370</name>
</gene>
<dbReference type="SUPFAM" id="SSF81296">
    <property type="entry name" value="E set domains"/>
    <property type="match status" value="1"/>
</dbReference>
<evidence type="ECO:0000256" key="2">
    <source>
        <dbReference type="ARBA" id="ARBA00005199"/>
    </source>
</evidence>
<feature type="binding site" evidence="16">
    <location>
        <begin position="325"/>
        <end position="329"/>
    </location>
    <ligand>
        <name>substrate</name>
    </ligand>
</feature>
<keyword evidence="8" id="KW-0119">Carbohydrate metabolism</keyword>
<evidence type="ECO:0000256" key="5">
    <source>
        <dbReference type="ARBA" id="ARBA00015938"/>
    </source>
</evidence>
<evidence type="ECO:0000313" key="19">
    <source>
        <dbReference type="EMBL" id="THU32972.1"/>
    </source>
</evidence>
<keyword evidence="7 14" id="KW-0378">Hydrolase</keyword>
<dbReference type="InterPro" id="IPR004193">
    <property type="entry name" value="Glyco_hydro_13_N"/>
</dbReference>
<evidence type="ECO:0000256" key="17">
    <source>
        <dbReference type="PIRSR" id="PIRSR006337-3"/>
    </source>
</evidence>
<dbReference type="PANTHER" id="PTHR43651">
    <property type="entry name" value="1,4-ALPHA-GLUCAN-BRANCHING ENZYME"/>
    <property type="match status" value="1"/>
</dbReference>
<keyword evidence="20" id="KW-1185">Reference proteome</keyword>
<dbReference type="PANTHER" id="PTHR43651:SF11">
    <property type="entry name" value="MALTO-OLIGOSYLTREHALOSE TREHALOHYDROLASE"/>
    <property type="match status" value="1"/>
</dbReference>
<dbReference type="Gene3D" id="2.60.40.10">
    <property type="entry name" value="Immunoglobulins"/>
    <property type="match status" value="1"/>
</dbReference>
<dbReference type="InterPro" id="IPR017853">
    <property type="entry name" value="GH"/>
</dbReference>
<evidence type="ECO:0000256" key="7">
    <source>
        <dbReference type="ARBA" id="ARBA00022801"/>
    </source>
</evidence>
<feature type="binding site" evidence="16">
    <location>
        <begin position="393"/>
        <end position="398"/>
    </location>
    <ligand>
        <name>substrate</name>
    </ligand>
</feature>
<accession>A0A4S8HJF1</accession>
<dbReference type="GO" id="GO:0033942">
    <property type="term" value="F:4-alpha-D-(1-&gt;4)-alpha-D-glucanotrehalose trehalohydrolase activity"/>
    <property type="evidence" value="ECO:0007669"/>
    <property type="project" value="UniProtKB-EC"/>
</dbReference>
<comment type="caution">
    <text evidence="19">The sequence shown here is derived from an EMBL/GenBank/DDBJ whole genome shotgun (WGS) entry which is preliminary data.</text>
</comment>
<dbReference type="RefSeq" id="WP_136580162.1">
    <property type="nucleotide sequence ID" value="NZ_STFF01000010.1"/>
</dbReference>
<evidence type="ECO:0000256" key="10">
    <source>
        <dbReference type="ARBA" id="ARBA00032057"/>
    </source>
</evidence>
<comment type="catalytic activity">
    <reaction evidence="12 14">
        <text>hydrolysis of (1-&gt;4)-alpha-D-glucosidic linkage in 4-alpha-D-[(1-&gt;4)-alpha-D-glucanosyl]n trehalose to yield trehalose and (1-&gt;4)-alpha-D-glucan.</text>
        <dbReference type="EC" id="3.2.1.141"/>
    </reaction>
</comment>
<organism evidence="19 20">
    <name type="scientific">Niastella caeni</name>
    <dbReference type="NCBI Taxonomy" id="2569763"/>
    <lineage>
        <taxon>Bacteria</taxon>
        <taxon>Pseudomonadati</taxon>
        <taxon>Bacteroidota</taxon>
        <taxon>Chitinophagia</taxon>
        <taxon>Chitinophagales</taxon>
        <taxon>Chitinophagaceae</taxon>
        <taxon>Niastella</taxon>
    </lineage>
</organism>
<comment type="pathway">
    <text evidence="2 14">Glycan biosynthesis; trehalose biosynthesis.</text>
</comment>
<evidence type="ECO:0000256" key="13">
    <source>
        <dbReference type="NCBIfam" id="TIGR02402"/>
    </source>
</evidence>
<evidence type="ECO:0000256" key="6">
    <source>
        <dbReference type="ARBA" id="ARBA00022490"/>
    </source>
</evidence>
<comment type="similarity">
    <text evidence="3 14">Belongs to the glycosyl hydrolase 13 family.</text>
</comment>
<dbReference type="GO" id="GO:0005737">
    <property type="term" value="C:cytoplasm"/>
    <property type="evidence" value="ECO:0007669"/>
    <property type="project" value="UniProtKB-SubCell"/>
</dbReference>
<evidence type="ECO:0000259" key="18">
    <source>
        <dbReference type="SMART" id="SM00642"/>
    </source>
</evidence>
<evidence type="ECO:0000256" key="9">
    <source>
        <dbReference type="ARBA" id="ARBA00023295"/>
    </source>
</evidence>
<proteinExistence type="inferred from homology"/>
<dbReference type="SUPFAM" id="SSF51445">
    <property type="entry name" value="(Trans)glycosidases"/>
    <property type="match status" value="1"/>
</dbReference>
<sequence>MLITSTLHGTEKNNNTTTFSVWAPLCNRMVLHLVHPHDKEMEMTKHEEGYWKISIDDLPDNATYFFKPDGEKDYPDPASQFQPQGVHGHSQVVNHQLFAWTDQQWKSIPLQNMILYELHVGTFTKEGTFEAIISRLHDLKETGINAIELMPVSQFAGNRNWGYDGAYPYAVQNTYGGPEGLKKLVDACHREGIAVILDVVYNHLGPEGCYFSSFGPYTTNKYNTPWGKALNFDDAWSDGVREYFSNNPLYWFEHFHIDGLRCDAIHFVFDNGAVNFWEYTHQKVKALEEKLGRPFLLIAESDLNSPKVVQPPELGGYGFDGQWLDDFHHALYVLLDEKGKERYYDFGTMKQLAKAFTDGFVHSGEWVQFRKKHFGVSSKGVPGNKFIAHNQNHDQIGNRVQGERLSMLVDVEKLQLAAAALLLSPYVPLLFMGEEYGEDVPFYFFVSHTDKELVEAVKEGRKKEFASFLNEGEIFPDPQAEKTFMKCKLQWHKRHEGKYKMLLNWHKELIRLRNSHSIFQYTDKKYISAEVFGGKGLAIHRRSENAAHHLICLFNLSEKELHYHLPSSQPAWHLLLHSKQPQWQYQHTSENYKPVLQMNGNEKVQLPPYCVVAYASMLQ</sequence>
<dbReference type="InterPro" id="IPR044901">
    <property type="entry name" value="Trehalose_TreZ_E-set_sf"/>
</dbReference>
<feature type="domain" description="Glycosyl hydrolase family 13 catalytic" evidence="18">
    <location>
        <begin position="117"/>
        <end position="461"/>
    </location>
</feature>
<dbReference type="Gene3D" id="3.20.20.80">
    <property type="entry name" value="Glycosidases"/>
    <property type="match status" value="1"/>
</dbReference>
<protein>
    <recommendedName>
        <fullName evidence="5 13">Malto-oligosyltrehalose trehalohydrolase</fullName>
        <shortName evidence="14">MTHase</shortName>
        <ecNumber evidence="4 13">3.2.1.141</ecNumber>
    </recommendedName>
    <alternativeName>
        <fullName evidence="11 14">4-alpha-D-((1-&gt;4)-alpha-D-glucano)trehalose trehalohydrolase</fullName>
    </alternativeName>
    <alternativeName>
        <fullName evidence="10 14">Maltooligosyl trehalose trehalohydrolase</fullName>
    </alternativeName>
</protein>
<evidence type="ECO:0000256" key="16">
    <source>
        <dbReference type="PIRSR" id="PIRSR006337-2"/>
    </source>
</evidence>
<keyword evidence="6" id="KW-0963">Cytoplasm</keyword>
<dbReference type="InterPro" id="IPR013783">
    <property type="entry name" value="Ig-like_fold"/>
</dbReference>
<evidence type="ECO:0000256" key="3">
    <source>
        <dbReference type="ARBA" id="ARBA00008061"/>
    </source>
</evidence>
<evidence type="ECO:0000256" key="4">
    <source>
        <dbReference type="ARBA" id="ARBA00012268"/>
    </source>
</evidence>
<evidence type="ECO:0000256" key="14">
    <source>
        <dbReference type="PIRNR" id="PIRNR006337"/>
    </source>
</evidence>
<dbReference type="UniPathway" id="UPA00299"/>
<feature type="active site" description="Proton donor" evidence="15">
    <location>
        <position position="300"/>
    </location>
</feature>